<reference evidence="4 5" key="1">
    <citation type="submission" date="2013-03" db="EMBL/GenBank/DDBJ databases">
        <title>The Genome Sequence of Exophiala aquamarina CBS 119918.</title>
        <authorList>
            <consortium name="The Broad Institute Genomics Platform"/>
            <person name="Cuomo C."/>
            <person name="de Hoog S."/>
            <person name="Gorbushina A."/>
            <person name="Walker B."/>
            <person name="Young S.K."/>
            <person name="Zeng Q."/>
            <person name="Gargeya S."/>
            <person name="Fitzgerald M."/>
            <person name="Haas B."/>
            <person name="Abouelleil A."/>
            <person name="Allen A.W."/>
            <person name="Alvarado L."/>
            <person name="Arachchi H.M."/>
            <person name="Berlin A.M."/>
            <person name="Chapman S.B."/>
            <person name="Gainer-Dewar J."/>
            <person name="Goldberg J."/>
            <person name="Griggs A."/>
            <person name="Gujja S."/>
            <person name="Hansen M."/>
            <person name="Howarth C."/>
            <person name="Imamovic A."/>
            <person name="Ireland A."/>
            <person name="Larimer J."/>
            <person name="McCowan C."/>
            <person name="Murphy C."/>
            <person name="Pearson M."/>
            <person name="Poon T.W."/>
            <person name="Priest M."/>
            <person name="Roberts A."/>
            <person name="Saif S."/>
            <person name="Shea T."/>
            <person name="Sisk P."/>
            <person name="Sykes S."/>
            <person name="Wortman J."/>
            <person name="Nusbaum C."/>
            <person name="Birren B."/>
        </authorList>
    </citation>
    <scope>NUCLEOTIDE SEQUENCE [LARGE SCALE GENOMIC DNA]</scope>
    <source>
        <strain evidence="4 5">CBS 119918</strain>
    </source>
</reference>
<dbReference type="InterPro" id="IPR059009">
    <property type="entry name" value="Znf_C2H2_17_1st"/>
</dbReference>
<dbReference type="AlphaFoldDB" id="A0A072P7R8"/>
<dbReference type="Pfam" id="PF26177">
    <property type="entry name" value="zf_C2H2_17_1st"/>
    <property type="match status" value="1"/>
</dbReference>
<name>A0A072P7R8_9EURO</name>
<feature type="region of interest" description="Disordered" evidence="1">
    <location>
        <begin position="188"/>
        <end position="232"/>
    </location>
</feature>
<comment type="caution">
    <text evidence="4">The sequence shown here is derived from an EMBL/GenBank/DDBJ whole genome shotgun (WGS) entry which is preliminary data.</text>
</comment>
<dbReference type="Pfam" id="PF26176">
    <property type="entry name" value="zf_C2H2_17_2"/>
    <property type="match status" value="1"/>
</dbReference>
<dbReference type="RefSeq" id="XP_013257893.1">
    <property type="nucleotide sequence ID" value="XM_013402439.1"/>
</dbReference>
<evidence type="ECO:0008006" key="6">
    <source>
        <dbReference type="Google" id="ProtNLM"/>
    </source>
</evidence>
<dbReference type="OrthoDB" id="5062908at2759"/>
<dbReference type="GeneID" id="25283867"/>
<keyword evidence="5" id="KW-1185">Reference proteome</keyword>
<evidence type="ECO:0000259" key="3">
    <source>
        <dbReference type="Pfam" id="PF26177"/>
    </source>
</evidence>
<protein>
    <recommendedName>
        <fullName evidence="6">C2H2-type domain-containing protein</fullName>
    </recommendedName>
</protein>
<dbReference type="HOGENOM" id="CLU_603511_0_0_1"/>
<dbReference type="EMBL" id="AMGV01000008">
    <property type="protein sequence ID" value="KEF55303.1"/>
    <property type="molecule type" value="Genomic_DNA"/>
</dbReference>
<organism evidence="4 5">
    <name type="scientific">Exophiala aquamarina CBS 119918</name>
    <dbReference type="NCBI Taxonomy" id="1182545"/>
    <lineage>
        <taxon>Eukaryota</taxon>
        <taxon>Fungi</taxon>
        <taxon>Dikarya</taxon>
        <taxon>Ascomycota</taxon>
        <taxon>Pezizomycotina</taxon>
        <taxon>Eurotiomycetes</taxon>
        <taxon>Chaetothyriomycetidae</taxon>
        <taxon>Chaetothyriales</taxon>
        <taxon>Herpotrichiellaceae</taxon>
        <taxon>Exophiala</taxon>
    </lineage>
</organism>
<feature type="domain" description="C2H2-domain containing protein first zinc finger" evidence="3">
    <location>
        <begin position="284"/>
        <end position="315"/>
    </location>
</feature>
<dbReference type="VEuPathDB" id="FungiDB:A1O9_08957"/>
<evidence type="ECO:0000313" key="5">
    <source>
        <dbReference type="Proteomes" id="UP000027920"/>
    </source>
</evidence>
<feature type="domain" description="C2H2-domain containing protein second zinc finger" evidence="2">
    <location>
        <begin position="323"/>
        <end position="354"/>
    </location>
</feature>
<sequence length="465" mass="51272">MAEIPNPHYALTSLCHGSRRLNSVNSDIVSCNNYPGSSGDDYFLSTTSSMSYIPMTSGATFPGTMMPTLGHPAIGNYELDSTPYDSWVASVVSPSSATDMNFVSLPFHSQGPSQDIMNAFVDVSMCGPAVMNNCYGSDGFNWPPPMGRPDTPPPEAYIQGLLPQQLSPPEEIQDEACTGGQDFSLYDVNDIPKSSSHSRQLAQPRPIRSASERSDLLDDNASPDSRIAKDDQVEKVKARIHPLYNATPEEDGKFHCPMKDKAGCNHEPTGQRCIYNKYLDSHLRPYRCKFADPECDEARFSSNACLFRHEREAHGLHNHGVNPFLCKFPECDRAREGNGFPRRWNLRDHMKRVHEYDEAKCAKDRPSGSEPTKRRKGSGVPTSTPMKRSSSSAHAKAQAMAGAAMPKYMARVNQARYSIPRMSTGNLEHAATSRPVTLDDVQFSPAATVPRTSRNPGSYGPTYPI</sequence>
<gene>
    <name evidence="4" type="ORF">A1O9_08957</name>
</gene>
<feature type="region of interest" description="Disordered" evidence="1">
    <location>
        <begin position="436"/>
        <end position="465"/>
    </location>
</feature>
<evidence type="ECO:0000313" key="4">
    <source>
        <dbReference type="EMBL" id="KEF55303.1"/>
    </source>
</evidence>
<feature type="compositionally biased region" description="Low complexity" evidence="1">
    <location>
        <begin position="389"/>
        <end position="398"/>
    </location>
</feature>
<dbReference type="Gene3D" id="3.30.160.60">
    <property type="entry name" value="Classic Zinc Finger"/>
    <property type="match status" value="1"/>
</dbReference>
<accession>A0A072P7R8</accession>
<evidence type="ECO:0000259" key="2">
    <source>
        <dbReference type="Pfam" id="PF26176"/>
    </source>
</evidence>
<dbReference type="InterPro" id="IPR059095">
    <property type="entry name" value="Znf_C2H2_17_2nd"/>
</dbReference>
<dbReference type="Proteomes" id="UP000027920">
    <property type="component" value="Unassembled WGS sequence"/>
</dbReference>
<proteinExistence type="predicted"/>
<evidence type="ECO:0000256" key="1">
    <source>
        <dbReference type="SAM" id="MobiDB-lite"/>
    </source>
</evidence>
<feature type="compositionally biased region" description="Basic and acidic residues" evidence="1">
    <location>
        <begin position="357"/>
        <end position="367"/>
    </location>
</feature>
<dbReference type="STRING" id="1182545.A0A072P7R8"/>
<feature type="region of interest" description="Disordered" evidence="1">
    <location>
        <begin position="357"/>
        <end position="398"/>
    </location>
</feature>
<feature type="compositionally biased region" description="Polar residues" evidence="1">
    <location>
        <begin position="192"/>
        <end position="201"/>
    </location>
</feature>